<dbReference type="RefSeq" id="XP_020023103.1">
    <property type="nucleotide sequence ID" value="XM_020167514.1"/>
</dbReference>
<evidence type="ECO:0000256" key="1">
    <source>
        <dbReference type="ARBA" id="ARBA00004173"/>
    </source>
</evidence>
<dbReference type="PANTHER" id="PTHR13231">
    <property type="entry name" value="MITOCHONDRIAL RIBOSOMAL PROTEIN S31"/>
    <property type="match status" value="1"/>
</dbReference>
<gene>
    <name evidence="10" type="primary">Mrps31</name>
</gene>
<reference evidence="10" key="1">
    <citation type="submission" date="2025-08" db="UniProtKB">
        <authorList>
            <consortium name="RefSeq"/>
        </authorList>
    </citation>
    <scope>IDENTIFICATION</scope>
    <source>
        <tissue evidence="10">Leukocyte</tissue>
    </source>
</reference>
<evidence type="ECO:0000256" key="3">
    <source>
        <dbReference type="ARBA" id="ARBA00022946"/>
    </source>
</evidence>
<keyword evidence="9" id="KW-1185">Reference proteome</keyword>
<keyword evidence="3" id="KW-0809">Transit peptide</keyword>
<keyword evidence="5" id="KW-0496">Mitochondrion</keyword>
<sequence>MFFPRNESLSPELVAAASAIAEALPFDKQTTKSELLRQLRQHEEHSRTQKDVKKPKISFSSIISDMKVARPSTARVSTRPEYQIQFDEGADDCHGQEKTADRKKRLRKNLFMGKRLNIFDIKAFAEEAPETETSPSLWEIEFAKQLATVNKQPFQNGFEEMIQWTKEGKLWEFPINNEAGKC</sequence>
<dbReference type="GO" id="GO:0003735">
    <property type="term" value="F:structural constituent of ribosome"/>
    <property type="evidence" value="ECO:0007669"/>
    <property type="project" value="InterPro"/>
</dbReference>
<proteinExistence type="inferred from homology"/>
<name>A0A8B7UUA5_CASCN</name>
<comment type="similarity">
    <text evidence="2">Belongs to the mitochondrion-specific ribosomal protein mS31 family.</text>
</comment>
<evidence type="ECO:0000256" key="8">
    <source>
        <dbReference type="ARBA" id="ARBA00035363"/>
    </source>
</evidence>
<dbReference type="Proteomes" id="UP001732720">
    <property type="component" value="Chromosome 10"/>
</dbReference>
<dbReference type="AlphaFoldDB" id="A0A8B7UUA5"/>
<dbReference type="PANTHER" id="PTHR13231:SF3">
    <property type="entry name" value="SMALL RIBOSOMAL SUBUNIT PROTEIN MS31"/>
    <property type="match status" value="1"/>
</dbReference>
<organism evidence="10">
    <name type="scientific">Castor canadensis</name>
    <name type="common">American beaver</name>
    <dbReference type="NCBI Taxonomy" id="51338"/>
    <lineage>
        <taxon>Eukaryota</taxon>
        <taxon>Metazoa</taxon>
        <taxon>Chordata</taxon>
        <taxon>Craniata</taxon>
        <taxon>Vertebrata</taxon>
        <taxon>Euteleostomi</taxon>
        <taxon>Mammalia</taxon>
        <taxon>Eutheria</taxon>
        <taxon>Euarchontoglires</taxon>
        <taxon>Glires</taxon>
        <taxon>Rodentia</taxon>
        <taxon>Castorimorpha</taxon>
        <taxon>Castoridae</taxon>
        <taxon>Castor</taxon>
    </lineage>
</organism>
<dbReference type="KEGG" id="ccan:109688920"/>
<evidence type="ECO:0000256" key="4">
    <source>
        <dbReference type="ARBA" id="ARBA00022980"/>
    </source>
</evidence>
<dbReference type="Pfam" id="PF15433">
    <property type="entry name" value="MRP-S31"/>
    <property type="match status" value="1"/>
</dbReference>
<evidence type="ECO:0000256" key="6">
    <source>
        <dbReference type="ARBA" id="ARBA00023274"/>
    </source>
</evidence>
<protein>
    <recommendedName>
        <fullName evidence="7">Small ribosomal subunit protein mS31</fullName>
    </recommendedName>
    <alternativeName>
        <fullName evidence="8">28S ribosomal protein S31, mitochondrial</fullName>
    </alternativeName>
</protein>
<dbReference type="GeneID" id="109688920"/>
<keyword evidence="6" id="KW-0687">Ribonucleoprotein</keyword>
<keyword evidence="4 10" id="KW-0689">Ribosomal protein</keyword>
<dbReference type="OrthoDB" id="5989925at2759"/>
<evidence type="ECO:0000256" key="5">
    <source>
        <dbReference type="ARBA" id="ARBA00023128"/>
    </source>
</evidence>
<accession>A0A8B7UUA5</accession>
<comment type="subcellular location">
    <subcellularLocation>
        <location evidence="1">Mitochondrion</location>
    </subcellularLocation>
</comment>
<evidence type="ECO:0000256" key="2">
    <source>
        <dbReference type="ARBA" id="ARBA00011057"/>
    </source>
</evidence>
<evidence type="ECO:0000256" key="7">
    <source>
        <dbReference type="ARBA" id="ARBA00035133"/>
    </source>
</evidence>
<dbReference type="InterPro" id="IPR026299">
    <property type="entry name" value="MRP-S31"/>
</dbReference>
<dbReference type="CTD" id="10240"/>
<evidence type="ECO:0000313" key="9">
    <source>
        <dbReference type="Proteomes" id="UP001732720"/>
    </source>
</evidence>
<evidence type="ECO:0000313" key="10">
    <source>
        <dbReference type="RefSeq" id="XP_020023103.1"/>
    </source>
</evidence>
<dbReference type="GO" id="GO:0005763">
    <property type="term" value="C:mitochondrial small ribosomal subunit"/>
    <property type="evidence" value="ECO:0007669"/>
    <property type="project" value="InterPro"/>
</dbReference>